<sequence>MKKPNTGFYVRVINDAITESESIGEKMNPSYEVIREAIDNKTLEKVELEKLKEIHQAFTEGTDRYRVISAMITEIKPPVKVMGIHKKLEKAFELYVEGCQAMVDSIQLDKGTVDAAAFDASEAIQDEATDSIAFSVQRMTSLIMK</sequence>
<accession>A0A4S3B7M4</accession>
<proteinExistence type="predicted"/>
<comment type="caution">
    <text evidence="1">The sequence shown here is derived from an EMBL/GenBank/DDBJ whole genome shotgun (WGS) entry which is preliminary data.</text>
</comment>
<dbReference type="Proteomes" id="UP000310506">
    <property type="component" value="Unassembled WGS sequence"/>
</dbReference>
<name>A0A4S3B7M4_9ENTE</name>
<dbReference type="EMBL" id="SDGV01000004">
    <property type="protein sequence ID" value="THB61913.1"/>
    <property type="molecule type" value="Genomic_DNA"/>
</dbReference>
<protein>
    <submittedName>
        <fullName evidence="1">Uncharacterized protein</fullName>
    </submittedName>
</protein>
<organism evidence="1 2">
    <name type="scientific">Vagococcus silagei</name>
    <dbReference type="NCBI Taxonomy" id="2508885"/>
    <lineage>
        <taxon>Bacteria</taxon>
        <taxon>Bacillati</taxon>
        <taxon>Bacillota</taxon>
        <taxon>Bacilli</taxon>
        <taxon>Lactobacillales</taxon>
        <taxon>Enterococcaceae</taxon>
        <taxon>Vagococcus</taxon>
    </lineage>
</organism>
<evidence type="ECO:0000313" key="1">
    <source>
        <dbReference type="EMBL" id="THB61913.1"/>
    </source>
</evidence>
<gene>
    <name evidence="1" type="ORF">ESZ54_01520</name>
</gene>
<keyword evidence="2" id="KW-1185">Reference proteome</keyword>
<dbReference type="RefSeq" id="WP_136135911.1">
    <property type="nucleotide sequence ID" value="NZ_SDGV01000004.1"/>
</dbReference>
<reference evidence="1 2" key="1">
    <citation type="submission" date="2019-01" db="EMBL/GenBank/DDBJ databases">
        <title>Vagococcus silagei sp. nov. isolated from brewer's grain.</title>
        <authorList>
            <person name="Guu J.-R."/>
        </authorList>
    </citation>
    <scope>NUCLEOTIDE SEQUENCE [LARGE SCALE GENOMIC DNA]</scope>
    <source>
        <strain evidence="1 2">2B-2</strain>
    </source>
</reference>
<evidence type="ECO:0000313" key="2">
    <source>
        <dbReference type="Proteomes" id="UP000310506"/>
    </source>
</evidence>
<dbReference type="OrthoDB" id="2146076at2"/>
<dbReference type="AlphaFoldDB" id="A0A4S3B7M4"/>